<feature type="transmembrane region" description="Helical" evidence="7">
    <location>
        <begin position="413"/>
        <end position="434"/>
    </location>
</feature>
<keyword evidence="2" id="KW-0813">Transport</keyword>
<dbReference type="VEuPathDB" id="VectorBase:ADIR010972"/>
<reference evidence="10" key="1">
    <citation type="submission" date="2013-03" db="EMBL/GenBank/DDBJ databases">
        <title>The Genome Sequence of Anopheles dirus WRAIR2.</title>
        <authorList>
            <consortium name="The Broad Institute Genomics Platform"/>
            <person name="Neafsey D.E."/>
            <person name="Walton C."/>
            <person name="Walker B."/>
            <person name="Young S.K."/>
            <person name="Zeng Q."/>
            <person name="Gargeya S."/>
            <person name="Fitzgerald M."/>
            <person name="Haas B."/>
            <person name="Abouelleil A."/>
            <person name="Allen A.W."/>
            <person name="Alvarado L."/>
            <person name="Arachchi H.M."/>
            <person name="Berlin A.M."/>
            <person name="Chapman S.B."/>
            <person name="Gainer-Dewar J."/>
            <person name="Goldberg J."/>
            <person name="Griggs A."/>
            <person name="Gujja S."/>
            <person name="Hansen M."/>
            <person name="Howarth C."/>
            <person name="Imamovic A."/>
            <person name="Ireland A."/>
            <person name="Larimer J."/>
            <person name="McCowan C."/>
            <person name="Murphy C."/>
            <person name="Pearson M."/>
            <person name="Poon T.W."/>
            <person name="Priest M."/>
            <person name="Roberts A."/>
            <person name="Saif S."/>
            <person name="Shea T."/>
            <person name="Sisk P."/>
            <person name="Sykes S."/>
            <person name="Wortman J."/>
            <person name="Nusbaum C."/>
            <person name="Birren B."/>
        </authorList>
    </citation>
    <scope>NUCLEOTIDE SEQUENCE [LARGE SCALE GENOMIC DNA]</scope>
    <source>
        <strain evidence="10">WRAIR2</strain>
    </source>
</reference>
<dbReference type="InterPro" id="IPR036259">
    <property type="entry name" value="MFS_trans_sf"/>
</dbReference>
<keyword evidence="5 7" id="KW-1133">Transmembrane helix</keyword>
<evidence type="ECO:0000259" key="8">
    <source>
        <dbReference type="PROSITE" id="PS50850"/>
    </source>
</evidence>
<dbReference type="GO" id="GO:0015293">
    <property type="term" value="F:symporter activity"/>
    <property type="evidence" value="ECO:0007669"/>
    <property type="project" value="UniProtKB-KW"/>
</dbReference>
<dbReference type="FunFam" id="1.20.1250.20:FF:000423">
    <property type="entry name" value="Putative inorganic phosphate cotransporter-like Protein"/>
    <property type="match status" value="1"/>
</dbReference>
<feature type="transmembrane region" description="Helical" evidence="7">
    <location>
        <begin position="562"/>
        <end position="582"/>
    </location>
</feature>
<evidence type="ECO:0000256" key="6">
    <source>
        <dbReference type="ARBA" id="ARBA00023136"/>
    </source>
</evidence>
<dbReference type="InterPro" id="IPR011701">
    <property type="entry name" value="MFS"/>
</dbReference>
<feature type="transmembrane region" description="Helical" evidence="7">
    <location>
        <begin position="877"/>
        <end position="899"/>
    </location>
</feature>
<feature type="domain" description="Major facilitator superfamily (MFS) profile" evidence="8">
    <location>
        <begin position="508"/>
        <end position="938"/>
    </location>
</feature>
<dbReference type="GO" id="GO:0006820">
    <property type="term" value="P:monoatomic anion transport"/>
    <property type="evidence" value="ECO:0007669"/>
    <property type="project" value="TreeGrafter"/>
</dbReference>
<keyword evidence="10" id="KW-1185">Reference proteome</keyword>
<keyword evidence="6 7" id="KW-0472">Membrane</keyword>
<feature type="transmembrane region" description="Helical" evidence="7">
    <location>
        <begin position="348"/>
        <end position="366"/>
    </location>
</feature>
<dbReference type="FunFam" id="1.20.1250.20:FF:001146">
    <property type="entry name" value="Sodium/phosphate transporter, putative"/>
    <property type="match status" value="1"/>
</dbReference>
<dbReference type="InterPro" id="IPR050382">
    <property type="entry name" value="MFS_Na/Anion_cotransporter"/>
</dbReference>
<feature type="transmembrane region" description="Helical" evidence="7">
    <location>
        <begin position="241"/>
        <end position="266"/>
    </location>
</feature>
<feature type="transmembrane region" description="Helical" evidence="7">
    <location>
        <begin position="820"/>
        <end position="839"/>
    </location>
</feature>
<dbReference type="FunFam" id="1.20.1250.20:FF:000512">
    <property type="entry name" value="Putative inorganic phosphate cotransporter-like Protein"/>
    <property type="match status" value="1"/>
</dbReference>
<evidence type="ECO:0000256" key="2">
    <source>
        <dbReference type="ARBA" id="ARBA00022448"/>
    </source>
</evidence>
<name>A0A182NTI1_9DIPT</name>
<dbReference type="SUPFAM" id="SSF103473">
    <property type="entry name" value="MFS general substrate transporter"/>
    <property type="match status" value="2"/>
</dbReference>
<feature type="transmembrane region" description="Helical" evidence="7">
    <location>
        <begin position="589"/>
        <end position="608"/>
    </location>
</feature>
<organism evidence="9 10">
    <name type="scientific">Anopheles dirus</name>
    <dbReference type="NCBI Taxonomy" id="7168"/>
    <lineage>
        <taxon>Eukaryota</taxon>
        <taxon>Metazoa</taxon>
        <taxon>Ecdysozoa</taxon>
        <taxon>Arthropoda</taxon>
        <taxon>Hexapoda</taxon>
        <taxon>Insecta</taxon>
        <taxon>Pterygota</taxon>
        <taxon>Neoptera</taxon>
        <taxon>Endopterygota</taxon>
        <taxon>Diptera</taxon>
        <taxon>Nematocera</taxon>
        <taxon>Culicoidea</taxon>
        <taxon>Culicidae</taxon>
        <taxon>Anophelinae</taxon>
        <taxon>Anopheles</taxon>
    </lineage>
</organism>
<evidence type="ECO:0000256" key="5">
    <source>
        <dbReference type="ARBA" id="ARBA00022989"/>
    </source>
</evidence>
<feature type="transmembrane region" description="Helical" evidence="7">
    <location>
        <begin position="155"/>
        <end position="178"/>
    </location>
</feature>
<dbReference type="EnsemblMetazoa" id="ADIR010972-RA">
    <property type="protein sequence ID" value="ADIR010972-PA"/>
    <property type="gene ID" value="ADIR010972"/>
</dbReference>
<accession>A0A182NTI1</accession>
<sequence length="953" mass="105331">MGFLAIMNAYTMRISLSIAITEMVNKTGGAAEDEEGVCPIDDSANPDDFTGGEFDWDEELQGIILSSFYWGYVITHIPGGMLAEKFGGKWTLSLGILSTAFFTLITPWAVELGGSTALIVIRVMMGLGEGTTFPALSALMATWIPAKERSKLGSLVFGGGQVGTILGNLLSGVLLHNIDGWSSVFYFFGGMGVLWFVIFTLLCYSDPESHPFISEKEKAYLKQELGTLERDRTLPPTPWRYILTSVPMMALVCAQIGHDWGFFIMVTDLPKYMSDVLRFSIKDNGLYSSLPYLVMWIVSLSTGVLSDWLITSGRMTITFGRKLFTTIASIGPACFIVGASYAGCEKAVVVMLFTFAMGLMGTFYPGMKVNPLDLSPNYAGTLMAITNGIGAITGIIAPYVVGVMTPNHTLEEWRIVFWISFAVFNVTNLAYIIWASGEVQPWNTPHLMNKSVEAGDSSHVDDDPALAKKSVQSQDAIKQIRTPEDVSTTMELIKACMAGLCFCPKKYILTMMTFFAIFNQYTMRICLHLAITVMTGDRNDTVSGVTISDEDHYDWDEHEQGIILSAFYWGYTLSHFVSALVADRYSKHLLGLSVLITAVLTILTPLAIDIGGSWLLIVVRVLEGVGEGATFPVLSALVAHWIPASQRGFYGSFIFSGCQIGALVGGIGTGYFIEAHNTWRTTFYIWGTLAIIWYVFWLFIGFESPETHPYISEEERSELIAQLAESRKSMHMHPIPWRSILTSCPLWGLIAGQIGHDWGTYLIITDLPKYMKSILHISVSDNGLVTYTPFFSMWLFSILGGWLCDMQIKKQCMSRTNARKFWTTLGSLLPAFFMMAASYTGDDKVLVVTYFALCVTFLGGFYPGVKVNTNDLSPNFAGVLMGMVNGIGAITGIVTPYLAGLLTPNQTLEEWRVVFWIAFAVLNITNVIFILFASGDIQPWNYPQQQPQPQARA</sequence>
<feature type="transmembrane region" description="Helical" evidence="7">
    <location>
        <begin position="845"/>
        <end position="865"/>
    </location>
</feature>
<comment type="subcellular location">
    <subcellularLocation>
        <location evidence="1">Membrane</location>
        <topology evidence="1">Multi-pass membrane protein</topology>
    </subcellularLocation>
</comment>
<keyword evidence="4" id="KW-0769">Symport</keyword>
<evidence type="ECO:0000256" key="4">
    <source>
        <dbReference type="ARBA" id="ARBA00022847"/>
    </source>
</evidence>
<dbReference type="Proteomes" id="UP000075884">
    <property type="component" value="Unassembled WGS sequence"/>
</dbReference>
<dbReference type="STRING" id="7168.A0A182NTI1"/>
<dbReference type="Gene3D" id="1.20.1250.20">
    <property type="entry name" value="MFS general substrate transporter like domains"/>
    <property type="match status" value="4"/>
</dbReference>
<dbReference type="FunFam" id="1.20.1250.20:FF:000003">
    <property type="entry name" value="Solute carrier family 17 member 3"/>
    <property type="match status" value="1"/>
</dbReference>
<feature type="transmembrane region" description="Helical" evidence="7">
    <location>
        <begin position="649"/>
        <end position="671"/>
    </location>
</feature>
<evidence type="ECO:0000313" key="9">
    <source>
        <dbReference type="EnsemblMetazoa" id="ADIR010972-PA"/>
    </source>
</evidence>
<feature type="transmembrane region" description="Helical" evidence="7">
    <location>
        <begin position="683"/>
        <end position="702"/>
    </location>
</feature>
<feature type="transmembrane region" description="Helical" evidence="7">
    <location>
        <begin position="90"/>
        <end position="110"/>
    </location>
</feature>
<dbReference type="InterPro" id="IPR020846">
    <property type="entry name" value="MFS_dom"/>
</dbReference>
<protein>
    <recommendedName>
        <fullName evidence="8">Major facilitator superfamily (MFS) profile domain-containing protein</fullName>
    </recommendedName>
</protein>
<feature type="transmembrane region" description="Helical" evidence="7">
    <location>
        <begin position="378"/>
        <end position="401"/>
    </location>
</feature>
<dbReference type="CDD" id="cd17318">
    <property type="entry name" value="MFS_SLC17"/>
    <property type="match status" value="1"/>
</dbReference>
<dbReference type="PANTHER" id="PTHR11662:SF415">
    <property type="entry name" value="AT30085P-RELATED"/>
    <property type="match status" value="1"/>
</dbReference>
<feature type="transmembrane region" description="Helical" evidence="7">
    <location>
        <begin position="184"/>
        <end position="204"/>
    </location>
</feature>
<feature type="transmembrane region" description="Helical" evidence="7">
    <location>
        <begin position="784"/>
        <end position="808"/>
    </location>
</feature>
<dbReference type="PROSITE" id="PS50850">
    <property type="entry name" value="MFS"/>
    <property type="match status" value="2"/>
</dbReference>
<feature type="transmembrane region" description="Helical" evidence="7">
    <location>
        <begin position="323"/>
        <end position="342"/>
    </location>
</feature>
<feature type="transmembrane region" description="Helical" evidence="7">
    <location>
        <begin position="286"/>
        <end position="311"/>
    </location>
</feature>
<dbReference type="Pfam" id="PF07690">
    <property type="entry name" value="MFS_1"/>
    <property type="match status" value="2"/>
</dbReference>
<reference evidence="9" key="2">
    <citation type="submission" date="2020-05" db="UniProtKB">
        <authorList>
            <consortium name="EnsemblMetazoa"/>
        </authorList>
    </citation>
    <scope>IDENTIFICATION</scope>
    <source>
        <strain evidence="9">WRAIR2</strain>
    </source>
</reference>
<dbReference type="PANTHER" id="PTHR11662">
    <property type="entry name" value="SOLUTE CARRIER FAMILY 17"/>
    <property type="match status" value="1"/>
</dbReference>
<dbReference type="AlphaFoldDB" id="A0A182NTI1"/>
<proteinExistence type="predicted"/>
<feature type="transmembrane region" description="Helical" evidence="7">
    <location>
        <begin position="911"/>
        <end position="933"/>
    </location>
</feature>
<evidence type="ECO:0000313" key="10">
    <source>
        <dbReference type="Proteomes" id="UP000075884"/>
    </source>
</evidence>
<feature type="transmembrane region" description="Helical" evidence="7">
    <location>
        <begin position="116"/>
        <end position="143"/>
    </location>
</feature>
<dbReference type="GO" id="GO:0016020">
    <property type="term" value="C:membrane"/>
    <property type="evidence" value="ECO:0007669"/>
    <property type="project" value="UniProtKB-SubCell"/>
</dbReference>
<evidence type="ECO:0000256" key="3">
    <source>
        <dbReference type="ARBA" id="ARBA00022692"/>
    </source>
</evidence>
<evidence type="ECO:0000256" key="7">
    <source>
        <dbReference type="SAM" id="Phobius"/>
    </source>
</evidence>
<feature type="domain" description="Major facilitator superfamily (MFS) profile" evidence="8">
    <location>
        <begin position="1"/>
        <end position="440"/>
    </location>
</feature>
<evidence type="ECO:0000256" key="1">
    <source>
        <dbReference type="ARBA" id="ARBA00004141"/>
    </source>
</evidence>
<keyword evidence="3 7" id="KW-0812">Transmembrane</keyword>